<evidence type="ECO:0000256" key="1">
    <source>
        <dbReference type="ARBA" id="ARBA00004642"/>
    </source>
</evidence>
<dbReference type="OrthoDB" id="429967at2759"/>
<dbReference type="GO" id="GO:0003723">
    <property type="term" value="F:RNA binding"/>
    <property type="evidence" value="ECO:0007669"/>
    <property type="project" value="TreeGrafter"/>
</dbReference>
<accession>A0A9Q5N4H5</accession>
<dbReference type="InterPro" id="IPR052115">
    <property type="entry name" value="NEXT_complex_subunit_ZCCHC8"/>
</dbReference>
<reference evidence="10" key="1">
    <citation type="submission" date="2016-06" db="EMBL/GenBank/DDBJ databases">
        <title>Draft Genome sequence of the fungus Inonotus baumii.</title>
        <authorList>
            <person name="Zhu H."/>
            <person name="Lin W."/>
        </authorList>
    </citation>
    <scope>NUCLEOTIDE SEQUENCE</scope>
    <source>
        <strain evidence="10">821</strain>
    </source>
</reference>
<dbReference type="GO" id="GO:0005654">
    <property type="term" value="C:nucleoplasm"/>
    <property type="evidence" value="ECO:0007669"/>
    <property type="project" value="UniProtKB-SubCell"/>
</dbReference>
<evidence type="ECO:0000256" key="4">
    <source>
        <dbReference type="ARBA" id="ARBA00022771"/>
    </source>
</evidence>
<dbReference type="InterPro" id="IPR001878">
    <property type="entry name" value="Znf_CCHC"/>
</dbReference>
<protein>
    <recommendedName>
        <fullName evidence="9">CCHC-type domain-containing protein</fullName>
    </recommendedName>
</protein>
<dbReference type="GO" id="GO:0008270">
    <property type="term" value="F:zinc ion binding"/>
    <property type="evidence" value="ECO:0007669"/>
    <property type="project" value="UniProtKB-KW"/>
</dbReference>
<dbReference type="Gene3D" id="3.40.30.10">
    <property type="entry name" value="Glutaredoxin"/>
    <property type="match status" value="1"/>
</dbReference>
<keyword evidence="5" id="KW-0862">Zinc</keyword>
<gene>
    <name evidence="10" type="ORF">A7U60_g4792</name>
</gene>
<evidence type="ECO:0000256" key="5">
    <source>
        <dbReference type="ARBA" id="ARBA00022833"/>
    </source>
</evidence>
<dbReference type="Proteomes" id="UP000757232">
    <property type="component" value="Unassembled WGS sequence"/>
</dbReference>
<feature type="compositionally biased region" description="Low complexity" evidence="8">
    <location>
        <begin position="338"/>
        <end position="353"/>
    </location>
</feature>
<dbReference type="EMBL" id="LNZH02000185">
    <property type="protein sequence ID" value="OCB88007.1"/>
    <property type="molecule type" value="Genomic_DNA"/>
</dbReference>
<feature type="domain" description="CCHC-type" evidence="9">
    <location>
        <begin position="189"/>
        <end position="205"/>
    </location>
</feature>
<keyword evidence="11" id="KW-1185">Reference proteome</keyword>
<dbReference type="SMART" id="SM00581">
    <property type="entry name" value="PSP"/>
    <property type="match status" value="1"/>
</dbReference>
<proteinExistence type="inferred from homology"/>
<evidence type="ECO:0000256" key="6">
    <source>
        <dbReference type="ARBA" id="ARBA00023242"/>
    </source>
</evidence>
<keyword evidence="3" id="KW-0479">Metal-binding</keyword>
<comment type="subcellular location">
    <subcellularLocation>
        <location evidence="1">Nucleus</location>
        <location evidence="1">Nucleoplasm</location>
    </subcellularLocation>
</comment>
<dbReference type="InterPro" id="IPR036249">
    <property type="entry name" value="Thioredoxin-like_sf"/>
</dbReference>
<evidence type="ECO:0000256" key="3">
    <source>
        <dbReference type="ARBA" id="ARBA00022723"/>
    </source>
</evidence>
<feature type="compositionally biased region" description="Acidic residues" evidence="8">
    <location>
        <begin position="522"/>
        <end position="535"/>
    </location>
</feature>
<dbReference type="PROSITE" id="PS50158">
    <property type="entry name" value="ZF_CCHC"/>
    <property type="match status" value="1"/>
</dbReference>
<dbReference type="InterPro" id="IPR006568">
    <property type="entry name" value="PSP_pro-rich"/>
</dbReference>
<feature type="compositionally biased region" description="Basic and acidic residues" evidence="8">
    <location>
        <begin position="367"/>
        <end position="377"/>
    </location>
</feature>
<evidence type="ECO:0000259" key="9">
    <source>
        <dbReference type="PROSITE" id="PS50158"/>
    </source>
</evidence>
<dbReference type="PANTHER" id="PTHR13316">
    <property type="entry name" value="ZINC FINGER, CCHC DOMAIN CONTAINING 8"/>
    <property type="match status" value="1"/>
</dbReference>
<keyword evidence="6" id="KW-0539">Nucleus</keyword>
<sequence>MQSKSITIEVAYVIYCHVHACYDLFNHSRSQLLTALIHMSARLLKLTLFTGRACSLCDTAKIALSQVRKTRPFELQIVNIQDPGQERWRKKYVYWIPALHIEGTEVAKGRWGENEVLKALDQWEKERLGEKESENVSAAQSNGMSAAEVFWREEVGLREYTFERVGDAETGLGDESGDISDEPRFGISRCFNCGSPEHVVSLCPEPLNRALIDLSRALFQFHRESKVGDTERFHVVEDWKLQRLCWLQDFEPGEIRGEALREALGLKDNDIGESVPWLYNMLEWGYPPGWAAEEDPREAVVRRIVSGAEDEGDESVMDDFLIFGEADEKEILSLRPDSSSQTSSARQSTASESPTNSVLGGEPQCSPEERPLRDTNSRPRVRRWAKYQTALFSSELLPIYTGNPLPPIDDNSAYPTINIPQKSTTKNVTTTTSTSKKHDLHVEHPWRHPDAFSAFGPVEWKKRYEQLLAHRAQVFREIATYFNSDTEKHAIVKHSHSEVSCFDKSSGSPTSALMAPEGAIYDGDEISNDDMDLSD</sequence>
<evidence type="ECO:0000313" key="11">
    <source>
        <dbReference type="Proteomes" id="UP000757232"/>
    </source>
</evidence>
<comment type="caution">
    <text evidence="10">The sequence shown here is derived from an EMBL/GenBank/DDBJ whole genome shotgun (WGS) entry which is preliminary data.</text>
</comment>
<dbReference type="GO" id="GO:0071013">
    <property type="term" value="C:catalytic step 2 spliceosome"/>
    <property type="evidence" value="ECO:0007669"/>
    <property type="project" value="TreeGrafter"/>
</dbReference>
<feature type="region of interest" description="Disordered" evidence="8">
    <location>
        <begin position="333"/>
        <end position="380"/>
    </location>
</feature>
<comment type="similarity">
    <text evidence="2">Belongs to the ZCCHC8 family.</text>
</comment>
<keyword evidence="4 7" id="KW-0863">Zinc-finger</keyword>
<evidence type="ECO:0000256" key="2">
    <source>
        <dbReference type="ARBA" id="ARBA00007497"/>
    </source>
</evidence>
<name>A0A9Q5N4H5_SANBA</name>
<dbReference type="AlphaFoldDB" id="A0A9Q5N4H5"/>
<dbReference type="PANTHER" id="PTHR13316:SF0">
    <property type="entry name" value="ZINC FINGER CCHC DOMAIN-CONTAINING PROTEIN 8"/>
    <property type="match status" value="1"/>
</dbReference>
<feature type="region of interest" description="Disordered" evidence="8">
    <location>
        <begin position="505"/>
        <end position="535"/>
    </location>
</feature>
<dbReference type="Pfam" id="PF05768">
    <property type="entry name" value="Glrx-like"/>
    <property type="match status" value="1"/>
</dbReference>
<evidence type="ECO:0000256" key="7">
    <source>
        <dbReference type="PROSITE-ProRule" id="PRU00047"/>
    </source>
</evidence>
<dbReference type="SUPFAM" id="SSF52833">
    <property type="entry name" value="Thioredoxin-like"/>
    <property type="match status" value="1"/>
</dbReference>
<dbReference type="Pfam" id="PF04046">
    <property type="entry name" value="PSP"/>
    <property type="match status" value="1"/>
</dbReference>
<dbReference type="InterPro" id="IPR008554">
    <property type="entry name" value="Glutaredoxin-like"/>
</dbReference>
<evidence type="ECO:0000256" key="8">
    <source>
        <dbReference type="SAM" id="MobiDB-lite"/>
    </source>
</evidence>
<evidence type="ECO:0000313" key="10">
    <source>
        <dbReference type="EMBL" id="OCB88007.1"/>
    </source>
</evidence>
<organism evidence="10 11">
    <name type="scientific">Sanghuangporus baumii</name>
    <name type="common">Phellinus baumii</name>
    <dbReference type="NCBI Taxonomy" id="108892"/>
    <lineage>
        <taxon>Eukaryota</taxon>
        <taxon>Fungi</taxon>
        <taxon>Dikarya</taxon>
        <taxon>Basidiomycota</taxon>
        <taxon>Agaricomycotina</taxon>
        <taxon>Agaricomycetes</taxon>
        <taxon>Hymenochaetales</taxon>
        <taxon>Hymenochaetaceae</taxon>
        <taxon>Sanghuangporus</taxon>
    </lineage>
</organism>